<protein>
    <recommendedName>
        <fullName evidence="3">AB hydrolase-1 domain-containing protein</fullName>
    </recommendedName>
</protein>
<dbReference type="PANTHER" id="PTHR42103:SF2">
    <property type="entry name" value="AB HYDROLASE-1 DOMAIN-CONTAINING PROTEIN"/>
    <property type="match status" value="1"/>
</dbReference>
<keyword evidence="2" id="KW-1185">Reference proteome</keyword>
<dbReference type="OrthoDB" id="4854783at2"/>
<name>A0A285FIM4_9ACTN</name>
<evidence type="ECO:0008006" key="3">
    <source>
        <dbReference type="Google" id="ProtNLM"/>
    </source>
</evidence>
<evidence type="ECO:0000313" key="1">
    <source>
        <dbReference type="EMBL" id="SNY11120.1"/>
    </source>
</evidence>
<dbReference type="RefSeq" id="WP_097318190.1">
    <property type="nucleotide sequence ID" value="NZ_OBDY01000001.1"/>
</dbReference>
<gene>
    <name evidence="1" type="ORF">SAMN05421748_101968</name>
</gene>
<dbReference type="AlphaFoldDB" id="A0A285FIM4"/>
<dbReference type="PANTHER" id="PTHR42103">
    <property type="entry name" value="ALPHA/BETA-HYDROLASES SUPERFAMILY PROTEIN"/>
    <property type="match status" value="1"/>
</dbReference>
<dbReference type="Gene3D" id="3.40.50.1820">
    <property type="entry name" value="alpha/beta hydrolase"/>
    <property type="match status" value="1"/>
</dbReference>
<organism evidence="1 2">
    <name type="scientific">Paractinoplanes atraurantiacus</name>
    <dbReference type="NCBI Taxonomy" id="1036182"/>
    <lineage>
        <taxon>Bacteria</taxon>
        <taxon>Bacillati</taxon>
        <taxon>Actinomycetota</taxon>
        <taxon>Actinomycetes</taxon>
        <taxon>Micromonosporales</taxon>
        <taxon>Micromonosporaceae</taxon>
        <taxon>Paractinoplanes</taxon>
    </lineage>
</organism>
<dbReference type="InterPro" id="IPR029058">
    <property type="entry name" value="AB_hydrolase_fold"/>
</dbReference>
<proteinExistence type="predicted"/>
<dbReference type="Proteomes" id="UP000219612">
    <property type="component" value="Unassembled WGS sequence"/>
</dbReference>
<accession>A0A285FIM4</accession>
<dbReference type="SUPFAM" id="SSF53474">
    <property type="entry name" value="alpha/beta-Hydrolases"/>
    <property type="match status" value="1"/>
</dbReference>
<reference evidence="1 2" key="1">
    <citation type="submission" date="2017-09" db="EMBL/GenBank/DDBJ databases">
        <authorList>
            <person name="Ehlers B."/>
            <person name="Leendertz F.H."/>
        </authorList>
    </citation>
    <scope>NUCLEOTIDE SEQUENCE [LARGE SCALE GENOMIC DNA]</scope>
    <source>
        <strain evidence="1 2">CGMCC 4.6857</strain>
    </source>
</reference>
<sequence>MSSPIRANSILPAQREDIELQTADGLTLVGELARPVEGEPVATLVCLHPLPTHGGMMDSHVFRKAAWRLPALAGVAVLRFNTRGTSSVRGTSEGSFSAGADEKYDVAAAIEYAEFADLPNIWLVGWSFGTDLTLMHGLDPAVQGAILLSPPLRFSQPGHLEAWAKSGKPVTALIPEFDDYLRPAEAADRFAAVPQCEVVPVEGAKHLWVGDAETVLDEIVKRVAPSVPVPLPRTWDGPMETGDMNAYADRTTSAFRDVPMPKASD</sequence>
<evidence type="ECO:0000313" key="2">
    <source>
        <dbReference type="Proteomes" id="UP000219612"/>
    </source>
</evidence>
<dbReference type="EMBL" id="OBDY01000001">
    <property type="protein sequence ID" value="SNY11120.1"/>
    <property type="molecule type" value="Genomic_DNA"/>
</dbReference>